<keyword evidence="5" id="KW-1185">Reference proteome</keyword>
<sequence>MEIGKKSLKKTMEIKNISGKMDLMIDNFGKSLNGFIENVPWHITPDYLVPTLGHFTTLSSLDQIRLKLSLSPLQLQKLQNERPELSFMTGCKEHHLDVSNLDVDCSDKEVEEKNKDNIVHANNNTDSTGLIEQHEHSGTKADKEEEVEEEEEGEENITDSADQDQKMSLKEIRNQMPVTVFRSKSFAGMANARPRSAPGTPVLGETLRRSPRVYTQTPQRSKRLGLGSYKPPKIPKLPQPSRAVLMFESVKKGIKEFIMATQDDIIQLKSRDTNTSTAQGKLHEADKQIKAAERYLKRLEFHLSKIDELQDCYIVNQQLREGARNMARAYANTPGYKKGSLTSVKYGFKECSQTMCAIEAQLESMMGTFHCKLKGMAGFARLCAGDVFEVTMRYGTQKWKAKGKIEKDGSQRWDLPDFVFKTLVGDIISLKAMELRSLKSVLLGEKKCETKDLFSANPQMMTVSINPNGSLKLSIIVTWNPLEGVDESLIIYEVPQRTQDTPRRRPVSALAVNGQYSQLFGSQLDLLGHERRYSSPVSLPQSKDDSYILSSSSSSLSLAATAYPMNDSDSAIYISQLPQRSASRSMLTGSAMALPPPLTTTGHYPSGLAQHAVCAYATDASNLEDALNCLSVSLEDVRGRYQELQKIEELVDVLRCLLKKHSRSSSCSSNISVSIEHALEAFDFLNTEDIVDDVDSSPSESRRSSLDHILTSPESTAKTTDSGIESLAKRLCEDTQLSSSTNSSPLPPSSGNEHVDQALIFHLNYCNKLIENLGSFGPLKCKEIYALDKLQKQSQILENLIHLAKAGSEIDLHSVLGEHLNDKQLKEFWVQCVDRNVLVVPAEKLITMMEQKLVNRFQEPCDVKPTRVFCHLVSRILDISDAELKMTQNLYITLFQFSLFFRNEGFTLVDKIIEEISISDKLCSGNAEIAINCIERLHGSVAPAFCLKVLGTLLICDNQDIRQATASYLRNLQQSRLSRDKSLVVYVEALEDQTAEVRAGAAVALSLLRATESIQQLVFLCQTDSSSLVKVYLKDALFSLGKEGIKAFEETQLGCHGFQGVHVQKLVKVWLSILTQNGLNWMSLIVCIYFKDVKPSLFH</sequence>
<feature type="region of interest" description="Disordered" evidence="2">
    <location>
        <begin position="693"/>
        <end position="721"/>
    </location>
</feature>
<accession>A0AA36B9H1</accession>
<evidence type="ECO:0000256" key="2">
    <source>
        <dbReference type="SAM" id="MobiDB-lite"/>
    </source>
</evidence>
<dbReference type="EMBL" id="OX597824">
    <property type="protein sequence ID" value="CAI9729898.1"/>
    <property type="molecule type" value="Genomic_DNA"/>
</dbReference>
<evidence type="ECO:0000256" key="1">
    <source>
        <dbReference type="ARBA" id="ARBA00005744"/>
    </source>
</evidence>
<dbReference type="AlphaFoldDB" id="A0AA36B9H1"/>
<feature type="region of interest" description="Disordered" evidence="2">
    <location>
        <begin position="119"/>
        <end position="164"/>
    </location>
</feature>
<feature type="compositionally biased region" description="Basic and acidic residues" evidence="2">
    <location>
        <begin position="132"/>
        <end position="143"/>
    </location>
</feature>
<feature type="domain" description="FAM65 N-terminal" evidence="3">
    <location>
        <begin position="180"/>
        <end position="497"/>
    </location>
</feature>
<evidence type="ECO:0000259" key="3">
    <source>
        <dbReference type="Pfam" id="PF15903"/>
    </source>
</evidence>
<gene>
    <name evidence="4" type="ORF">OCTVUL_1B000760</name>
</gene>
<feature type="compositionally biased region" description="Acidic residues" evidence="2">
    <location>
        <begin position="144"/>
        <end position="157"/>
    </location>
</feature>
<feature type="compositionally biased region" description="Polar residues" evidence="2">
    <location>
        <begin position="712"/>
        <end position="721"/>
    </location>
</feature>
<dbReference type="InterPro" id="IPR011989">
    <property type="entry name" value="ARM-like"/>
</dbReference>
<dbReference type="Gene3D" id="1.25.10.10">
    <property type="entry name" value="Leucine-rich Repeat Variant"/>
    <property type="match status" value="1"/>
</dbReference>
<dbReference type="InterPro" id="IPR026136">
    <property type="entry name" value="RIPOR3"/>
</dbReference>
<dbReference type="InterPro" id="IPR031780">
    <property type="entry name" value="FAM65_N"/>
</dbReference>
<organism evidence="4 5">
    <name type="scientific">Octopus vulgaris</name>
    <name type="common">Common octopus</name>
    <dbReference type="NCBI Taxonomy" id="6645"/>
    <lineage>
        <taxon>Eukaryota</taxon>
        <taxon>Metazoa</taxon>
        <taxon>Spiralia</taxon>
        <taxon>Lophotrochozoa</taxon>
        <taxon>Mollusca</taxon>
        <taxon>Cephalopoda</taxon>
        <taxon>Coleoidea</taxon>
        <taxon>Octopodiformes</taxon>
        <taxon>Octopoda</taxon>
        <taxon>Incirrata</taxon>
        <taxon>Octopodidae</taxon>
        <taxon>Octopus</taxon>
    </lineage>
</organism>
<proteinExistence type="inferred from homology"/>
<dbReference type="SUPFAM" id="SSF48371">
    <property type="entry name" value="ARM repeat"/>
    <property type="match status" value="1"/>
</dbReference>
<protein>
    <submittedName>
        <fullName evidence="4">Rho family-interacting cell polarization regulator 2-like</fullName>
    </submittedName>
</protein>
<comment type="similarity">
    <text evidence="1">Belongs to the RIPOR family.</text>
</comment>
<feature type="compositionally biased region" description="Polar residues" evidence="2">
    <location>
        <begin position="120"/>
        <end position="130"/>
    </location>
</feature>
<dbReference type="Proteomes" id="UP001162480">
    <property type="component" value="Chromosome 11"/>
</dbReference>
<name>A0AA36B9H1_OCTVU</name>
<dbReference type="PANTHER" id="PTHR15829">
    <property type="entry name" value="PROTEIN KINASE PKN/PRK1, EFFECTOR"/>
    <property type="match status" value="1"/>
</dbReference>
<evidence type="ECO:0000313" key="4">
    <source>
        <dbReference type="EMBL" id="CAI9729898.1"/>
    </source>
</evidence>
<dbReference type="InterPro" id="IPR016024">
    <property type="entry name" value="ARM-type_fold"/>
</dbReference>
<evidence type="ECO:0000313" key="5">
    <source>
        <dbReference type="Proteomes" id="UP001162480"/>
    </source>
</evidence>
<dbReference type="Pfam" id="PF15903">
    <property type="entry name" value="PL48"/>
    <property type="match status" value="1"/>
</dbReference>
<dbReference type="PANTHER" id="PTHR15829:SF13">
    <property type="entry name" value="FAM65 N-TERMINAL DOMAIN-CONTAINING PROTEIN"/>
    <property type="match status" value="1"/>
</dbReference>
<reference evidence="4" key="1">
    <citation type="submission" date="2023-08" db="EMBL/GenBank/DDBJ databases">
        <authorList>
            <person name="Alioto T."/>
            <person name="Alioto T."/>
            <person name="Gomez Garrido J."/>
        </authorList>
    </citation>
    <scope>NUCLEOTIDE SEQUENCE</scope>
</reference>
<feature type="region of interest" description="Disordered" evidence="2">
    <location>
        <begin position="211"/>
        <end position="237"/>
    </location>
</feature>